<dbReference type="VEuPathDB" id="FungiDB:VP01_15g2"/>
<comment type="caution">
    <text evidence="1">The sequence shown here is derived from an EMBL/GenBank/DDBJ whole genome shotgun (WGS) entry which is preliminary data.</text>
</comment>
<proteinExistence type="predicted"/>
<evidence type="ECO:0000313" key="1">
    <source>
        <dbReference type="EMBL" id="KNZ60168.1"/>
    </source>
</evidence>
<dbReference type="AlphaFoldDB" id="A0A0L6VHD6"/>
<gene>
    <name evidence="1" type="ORF">VP01_15g2</name>
</gene>
<organism evidence="1 2">
    <name type="scientific">Puccinia sorghi</name>
    <dbReference type="NCBI Taxonomy" id="27349"/>
    <lineage>
        <taxon>Eukaryota</taxon>
        <taxon>Fungi</taxon>
        <taxon>Dikarya</taxon>
        <taxon>Basidiomycota</taxon>
        <taxon>Pucciniomycotina</taxon>
        <taxon>Pucciniomycetes</taxon>
        <taxon>Pucciniales</taxon>
        <taxon>Pucciniaceae</taxon>
        <taxon>Puccinia</taxon>
    </lineage>
</organism>
<protein>
    <submittedName>
        <fullName evidence="1">Uncharacterized protein</fullName>
    </submittedName>
</protein>
<dbReference type="EMBL" id="LAVV01006393">
    <property type="protein sequence ID" value="KNZ60168.1"/>
    <property type="molecule type" value="Genomic_DNA"/>
</dbReference>
<name>A0A0L6VHD6_9BASI</name>
<reference evidence="1 2" key="1">
    <citation type="submission" date="2015-08" db="EMBL/GenBank/DDBJ databases">
        <title>Next Generation Sequencing and Analysis of the Genome of Puccinia sorghi L Schw, the Causal Agent of Maize Common Rust.</title>
        <authorList>
            <person name="Rochi L."/>
            <person name="Burguener G."/>
            <person name="Darino M."/>
            <person name="Turjanski A."/>
            <person name="Kreff E."/>
            <person name="Dieguez M.J."/>
            <person name="Sacco F."/>
        </authorList>
    </citation>
    <scope>NUCLEOTIDE SEQUENCE [LARGE SCALE GENOMIC DNA]</scope>
    <source>
        <strain evidence="1 2">RO10H11247</strain>
    </source>
</reference>
<keyword evidence="2" id="KW-1185">Reference proteome</keyword>
<dbReference type="Proteomes" id="UP000037035">
    <property type="component" value="Unassembled WGS sequence"/>
</dbReference>
<evidence type="ECO:0000313" key="2">
    <source>
        <dbReference type="Proteomes" id="UP000037035"/>
    </source>
</evidence>
<accession>A0A0L6VHD6</accession>
<sequence length="130" mass="15038">MGKDEYTSTASAEAQNHLIVVKAALNASLSRFCIQNSNNPDLEVFPSAFEDSVDFYIEKLYKQHLPNKKYNTEFLFFISPFFVLSSNSIELWYPGCVEQFFTCITAVTQPKLQKTQDKFVFWVRQEKQDG</sequence>